<proteinExistence type="predicted"/>
<comment type="caution">
    <text evidence="8">The sequence shown here is derived from an EMBL/GenBank/DDBJ whole genome shotgun (WGS) entry which is preliminary data.</text>
</comment>
<dbReference type="RefSeq" id="WP_126535415.1">
    <property type="nucleotide sequence ID" value="NZ_BSPM01000008.1"/>
</dbReference>
<feature type="domain" description="Fatty acid hydroxylase" evidence="7">
    <location>
        <begin position="86"/>
        <end position="222"/>
    </location>
</feature>
<dbReference type="Pfam" id="PF04116">
    <property type="entry name" value="FA_hydroxylase"/>
    <property type="match status" value="1"/>
</dbReference>
<evidence type="ECO:0000256" key="4">
    <source>
        <dbReference type="ARBA" id="ARBA00023002"/>
    </source>
</evidence>
<reference evidence="8 9" key="1">
    <citation type="submission" date="2019-03" db="EMBL/GenBank/DDBJ databases">
        <title>Genomic Encyclopedia of Type Strains, Phase IV (KMG-IV): sequencing the most valuable type-strain genomes for metagenomic binning, comparative biology and taxonomic classification.</title>
        <authorList>
            <person name="Goeker M."/>
        </authorList>
    </citation>
    <scope>NUCLEOTIDE SEQUENCE [LARGE SCALE GENOMIC DNA]</scope>
    <source>
        <strain evidence="8 9">DSM 102969</strain>
    </source>
</reference>
<dbReference type="GO" id="GO:0016020">
    <property type="term" value="C:membrane"/>
    <property type="evidence" value="ECO:0007669"/>
    <property type="project" value="GOC"/>
</dbReference>
<dbReference type="InterPro" id="IPR006694">
    <property type="entry name" value="Fatty_acid_hydroxylase"/>
</dbReference>
<keyword evidence="2" id="KW-0812">Transmembrane</keyword>
<comment type="subcellular location">
    <subcellularLocation>
        <location evidence="1">Endomembrane system</location>
        <topology evidence="1">Multi-pass membrane protein</topology>
    </subcellularLocation>
</comment>
<dbReference type="AlphaFoldDB" id="A0A4R6RLQ0"/>
<organism evidence="8 9">
    <name type="scientific">Oharaeibacter diazotrophicus</name>
    <dbReference type="NCBI Taxonomy" id="1920512"/>
    <lineage>
        <taxon>Bacteria</taxon>
        <taxon>Pseudomonadati</taxon>
        <taxon>Pseudomonadota</taxon>
        <taxon>Alphaproteobacteria</taxon>
        <taxon>Hyphomicrobiales</taxon>
        <taxon>Pleomorphomonadaceae</taxon>
        <taxon>Oharaeibacter</taxon>
    </lineage>
</organism>
<dbReference type="OrthoDB" id="9770329at2"/>
<evidence type="ECO:0000313" key="8">
    <source>
        <dbReference type="EMBL" id="TDP87464.1"/>
    </source>
</evidence>
<dbReference type="PANTHER" id="PTHR21624:SF1">
    <property type="entry name" value="ALKYLGLYCEROL MONOOXYGENASE"/>
    <property type="match status" value="1"/>
</dbReference>
<evidence type="ECO:0000259" key="7">
    <source>
        <dbReference type="Pfam" id="PF04116"/>
    </source>
</evidence>
<dbReference type="EMBL" id="SNXY01000006">
    <property type="protein sequence ID" value="TDP87464.1"/>
    <property type="molecule type" value="Genomic_DNA"/>
</dbReference>
<dbReference type="InterPro" id="IPR051689">
    <property type="entry name" value="Sterol_desaturase/TMEM195"/>
</dbReference>
<accession>A0A4R6RLQ0</accession>
<keyword evidence="3" id="KW-1133">Transmembrane helix</keyword>
<dbReference type="GO" id="GO:0012505">
    <property type="term" value="C:endomembrane system"/>
    <property type="evidence" value="ECO:0007669"/>
    <property type="project" value="UniProtKB-SubCell"/>
</dbReference>
<evidence type="ECO:0000256" key="2">
    <source>
        <dbReference type="ARBA" id="ARBA00022692"/>
    </source>
</evidence>
<dbReference type="GO" id="GO:0006643">
    <property type="term" value="P:membrane lipid metabolic process"/>
    <property type="evidence" value="ECO:0007669"/>
    <property type="project" value="TreeGrafter"/>
</dbReference>
<dbReference type="GO" id="GO:0005506">
    <property type="term" value="F:iron ion binding"/>
    <property type="evidence" value="ECO:0007669"/>
    <property type="project" value="InterPro"/>
</dbReference>
<evidence type="ECO:0000313" key="9">
    <source>
        <dbReference type="Proteomes" id="UP000294547"/>
    </source>
</evidence>
<gene>
    <name evidence="8" type="ORF">EDD54_1359</name>
</gene>
<keyword evidence="6" id="KW-0472">Membrane</keyword>
<dbReference type="PANTHER" id="PTHR21624">
    <property type="entry name" value="STEROL DESATURASE-RELATED PROTEIN"/>
    <property type="match status" value="1"/>
</dbReference>
<sequence>MEAALRLGIFVAIFAAVALAEWRSPRQLPTRTRRERWAVNLGILALDVGLQRLTVGAAAFATALYARDHGFGLFNLVDLPAFAEIAIAFVALDLAVYLQHVASHAVPALWRIHAVHHADLDVDLTTGVRFHPLEIGLSLAWKAAVVAALGADPWAVVAFEAVLNASAVYTHGNLRLPERADRLLRRLFCTPDMHRIHHSVVPAETHSNFGFFLSVWDRLFRTYRAAPRAGWDGLVLGLPGERDPARLGLAGLLAMPFRRGGAA</sequence>
<name>A0A4R6RLQ0_9HYPH</name>
<dbReference type="GO" id="GO:0050479">
    <property type="term" value="F:glyceryl-ether monooxygenase activity"/>
    <property type="evidence" value="ECO:0007669"/>
    <property type="project" value="TreeGrafter"/>
</dbReference>
<evidence type="ECO:0000256" key="6">
    <source>
        <dbReference type="ARBA" id="ARBA00023136"/>
    </source>
</evidence>
<protein>
    <submittedName>
        <fullName evidence="8">Sterol desaturase/sphingolipid hydroxylase (Fatty acid hydroxylase superfamily)</fullName>
    </submittedName>
</protein>
<keyword evidence="5" id="KW-0443">Lipid metabolism</keyword>
<dbReference type="Proteomes" id="UP000294547">
    <property type="component" value="Unassembled WGS sequence"/>
</dbReference>
<evidence type="ECO:0000256" key="3">
    <source>
        <dbReference type="ARBA" id="ARBA00022989"/>
    </source>
</evidence>
<evidence type="ECO:0000256" key="5">
    <source>
        <dbReference type="ARBA" id="ARBA00023098"/>
    </source>
</evidence>
<evidence type="ECO:0000256" key="1">
    <source>
        <dbReference type="ARBA" id="ARBA00004127"/>
    </source>
</evidence>
<keyword evidence="4" id="KW-0560">Oxidoreductase</keyword>
<dbReference type="GO" id="GO:0008610">
    <property type="term" value="P:lipid biosynthetic process"/>
    <property type="evidence" value="ECO:0007669"/>
    <property type="project" value="InterPro"/>
</dbReference>
<keyword evidence="9" id="KW-1185">Reference proteome</keyword>